<evidence type="ECO:0000313" key="6">
    <source>
        <dbReference type="EMBL" id="OGN27951.1"/>
    </source>
</evidence>
<dbReference type="Pfam" id="PF20772">
    <property type="entry name" value="TACO1_YebC_N"/>
    <property type="match status" value="1"/>
</dbReference>
<name>A0A1F8GRL9_9BACT</name>
<feature type="domain" description="TACO1/YebC-like N-terminal" evidence="5">
    <location>
        <begin position="5"/>
        <end position="74"/>
    </location>
</feature>
<dbReference type="EMBL" id="MGKP01000025">
    <property type="protein sequence ID" value="OGN27951.1"/>
    <property type="molecule type" value="Genomic_DNA"/>
</dbReference>
<dbReference type="InterPro" id="IPR002876">
    <property type="entry name" value="Transcrip_reg_TACO1-like"/>
</dbReference>
<dbReference type="Proteomes" id="UP000179047">
    <property type="component" value="Unassembled WGS sequence"/>
</dbReference>
<dbReference type="InterPro" id="IPR048300">
    <property type="entry name" value="TACO1_YebC-like_2nd/3rd_dom"/>
</dbReference>
<proteinExistence type="inferred from homology"/>
<keyword evidence="2" id="KW-0805">Transcription regulation</keyword>
<dbReference type="InterPro" id="IPR017856">
    <property type="entry name" value="Integrase-like_N"/>
</dbReference>
<organism evidence="6 7">
    <name type="scientific">Candidatus Yanofskybacteria bacterium RIFCSPLOWO2_01_FULL_49_25</name>
    <dbReference type="NCBI Taxonomy" id="1802701"/>
    <lineage>
        <taxon>Bacteria</taxon>
        <taxon>Candidatus Yanofskyibacteriota</taxon>
    </lineage>
</organism>
<dbReference type="InterPro" id="IPR049083">
    <property type="entry name" value="TACO1_YebC_N"/>
</dbReference>
<accession>A0A1F8GRL9</accession>
<comment type="caution">
    <text evidence="6">The sequence shown here is derived from an EMBL/GenBank/DDBJ whole genome shotgun (WGS) entry which is preliminary data.</text>
</comment>
<dbReference type="Gene3D" id="1.10.10.200">
    <property type="match status" value="1"/>
</dbReference>
<gene>
    <name evidence="6" type="ORF">A3A33_04300</name>
</gene>
<comment type="similarity">
    <text evidence="1">Belongs to the TACO1 family.</text>
</comment>
<evidence type="ECO:0008006" key="8">
    <source>
        <dbReference type="Google" id="ProtNLM"/>
    </source>
</evidence>
<sequence>MSGHSKWSQIRRQKGIADVKKGQEFSKLGKLISIAAKKGADPASNPSLAGMIERARAANMPKDNIERAIKRATDKSASILEEINVQALGPGGIGIVITAITDNKNRTIGEIRNILANHNSKMADEGSLNWQFDQKMSAEGIEWVAKYPLAIDTETQASIEALFEEMDNNEDVGSIFSNLAH</sequence>
<feature type="domain" description="TACO1/YebC-like second and third" evidence="4">
    <location>
        <begin position="80"/>
        <end position="135"/>
    </location>
</feature>
<evidence type="ECO:0000259" key="4">
    <source>
        <dbReference type="Pfam" id="PF01709"/>
    </source>
</evidence>
<reference evidence="6 7" key="1">
    <citation type="journal article" date="2016" name="Nat. Commun.">
        <title>Thousands of microbial genomes shed light on interconnected biogeochemical processes in an aquifer system.</title>
        <authorList>
            <person name="Anantharaman K."/>
            <person name="Brown C.T."/>
            <person name="Hug L.A."/>
            <person name="Sharon I."/>
            <person name="Castelle C.J."/>
            <person name="Probst A.J."/>
            <person name="Thomas B.C."/>
            <person name="Singh A."/>
            <person name="Wilkins M.J."/>
            <person name="Karaoz U."/>
            <person name="Brodie E.L."/>
            <person name="Williams K.H."/>
            <person name="Hubbard S.S."/>
            <person name="Banfield J.F."/>
        </authorList>
    </citation>
    <scope>NUCLEOTIDE SEQUENCE [LARGE SCALE GENOMIC DNA]</scope>
</reference>
<dbReference type="GO" id="GO:0005737">
    <property type="term" value="C:cytoplasm"/>
    <property type="evidence" value="ECO:0007669"/>
    <property type="project" value="UniProtKB-ARBA"/>
</dbReference>
<evidence type="ECO:0000256" key="2">
    <source>
        <dbReference type="ARBA" id="ARBA00023015"/>
    </source>
</evidence>
<dbReference type="InterPro" id="IPR026564">
    <property type="entry name" value="Transcrip_reg_TACO1-like_dom3"/>
</dbReference>
<dbReference type="STRING" id="1802701.A3A33_04300"/>
<evidence type="ECO:0000256" key="1">
    <source>
        <dbReference type="ARBA" id="ARBA00008724"/>
    </source>
</evidence>
<keyword evidence="3" id="KW-0804">Transcription</keyword>
<evidence type="ECO:0000313" key="7">
    <source>
        <dbReference type="Proteomes" id="UP000179047"/>
    </source>
</evidence>
<dbReference type="AlphaFoldDB" id="A0A1F8GRL9"/>
<dbReference type="FunFam" id="1.10.10.200:FF:000002">
    <property type="entry name" value="Probable transcriptional regulatory protein CLM62_37755"/>
    <property type="match status" value="1"/>
</dbReference>
<dbReference type="InterPro" id="IPR029072">
    <property type="entry name" value="YebC-like"/>
</dbReference>
<evidence type="ECO:0000256" key="3">
    <source>
        <dbReference type="ARBA" id="ARBA00023163"/>
    </source>
</evidence>
<dbReference type="PANTHER" id="PTHR12532">
    <property type="entry name" value="TRANSLATIONAL ACTIVATOR OF CYTOCHROME C OXIDASE 1"/>
    <property type="match status" value="1"/>
</dbReference>
<evidence type="ECO:0000259" key="5">
    <source>
        <dbReference type="Pfam" id="PF20772"/>
    </source>
</evidence>
<dbReference type="Pfam" id="PF01709">
    <property type="entry name" value="Transcrip_reg"/>
    <property type="match status" value="1"/>
</dbReference>
<dbReference type="PANTHER" id="PTHR12532:SF0">
    <property type="entry name" value="TRANSLATIONAL ACTIVATOR OF CYTOCHROME C OXIDASE 1"/>
    <property type="match status" value="1"/>
</dbReference>
<dbReference type="Gene3D" id="3.30.70.980">
    <property type="match status" value="1"/>
</dbReference>
<protein>
    <recommendedName>
        <fullName evidence="8">Transcriptional regulator</fullName>
    </recommendedName>
</protein>
<dbReference type="SUPFAM" id="SSF75625">
    <property type="entry name" value="YebC-like"/>
    <property type="match status" value="1"/>
</dbReference>